<keyword evidence="4" id="KW-1185">Reference proteome</keyword>
<feature type="compositionally biased region" description="Low complexity" evidence="1">
    <location>
        <begin position="307"/>
        <end position="321"/>
    </location>
</feature>
<dbReference type="STRING" id="39966.A0A369K5T6"/>
<feature type="region of interest" description="Disordered" evidence="1">
    <location>
        <begin position="1221"/>
        <end position="1265"/>
    </location>
</feature>
<dbReference type="SMART" id="SM00717">
    <property type="entry name" value="SANT"/>
    <property type="match status" value="2"/>
</dbReference>
<feature type="region of interest" description="Disordered" evidence="1">
    <location>
        <begin position="483"/>
        <end position="568"/>
    </location>
</feature>
<dbReference type="InterPro" id="IPR017884">
    <property type="entry name" value="SANT_dom"/>
</dbReference>
<dbReference type="InParanoid" id="A0A369K5T6"/>
<dbReference type="InterPro" id="IPR001005">
    <property type="entry name" value="SANT/Myb"/>
</dbReference>
<feature type="region of interest" description="Disordered" evidence="1">
    <location>
        <begin position="246"/>
        <end position="350"/>
    </location>
</feature>
<comment type="caution">
    <text evidence="3">The sequence shown here is derived from an EMBL/GenBank/DDBJ whole genome shotgun (WGS) entry which is preliminary data.</text>
</comment>
<dbReference type="SUPFAM" id="SSF46689">
    <property type="entry name" value="Homeodomain-like"/>
    <property type="match status" value="2"/>
</dbReference>
<feature type="compositionally biased region" description="Basic residues" evidence="1">
    <location>
        <begin position="853"/>
        <end position="864"/>
    </location>
</feature>
<dbReference type="PROSITE" id="PS51293">
    <property type="entry name" value="SANT"/>
    <property type="match status" value="2"/>
</dbReference>
<accession>A0A369K5T6</accession>
<organism evidence="3 4">
    <name type="scientific">Hypsizygus marmoreus</name>
    <name type="common">White beech mushroom</name>
    <name type="synonym">Agaricus marmoreus</name>
    <dbReference type="NCBI Taxonomy" id="39966"/>
    <lineage>
        <taxon>Eukaryota</taxon>
        <taxon>Fungi</taxon>
        <taxon>Dikarya</taxon>
        <taxon>Basidiomycota</taxon>
        <taxon>Agaricomycotina</taxon>
        <taxon>Agaricomycetes</taxon>
        <taxon>Agaricomycetidae</taxon>
        <taxon>Agaricales</taxon>
        <taxon>Tricholomatineae</taxon>
        <taxon>Lyophyllaceae</taxon>
        <taxon>Hypsizygus</taxon>
    </lineage>
</organism>
<feature type="region of interest" description="Disordered" evidence="1">
    <location>
        <begin position="853"/>
        <end position="1013"/>
    </location>
</feature>
<name>A0A369K5T6_HYPMA</name>
<feature type="region of interest" description="Disordered" evidence="1">
    <location>
        <begin position="160"/>
        <end position="180"/>
    </location>
</feature>
<feature type="compositionally biased region" description="Basic and acidic residues" evidence="1">
    <location>
        <begin position="518"/>
        <end position="531"/>
    </location>
</feature>
<protein>
    <submittedName>
        <fullName evidence="3">Uncharacterized protein C22E12.19</fullName>
    </submittedName>
</protein>
<dbReference type="InterPro" id="IPR051571">
    <property type="entry name" value="N-CoR_corepressor"/>
</dbReference>
<feature type="region of interest" description="Disordered" evidence="1">
    <location>
        <begin position="700"/>
        <end position="719"/>
    </location>
</feature>
<dbReference type="GO" id="GO:0006357">
    <property type="term" value="P:regulation of transcription by RNA polymerase II"/>
    <property type="evidence" value="ECO:0007669"/>
    <property type="project" value="TreeGrafter"/>
</dbReference>
<gene>
    <name evidence="3" type="ORF">Hypma_014110</name>
</gene>
<feature type="compositionally biased region" description="Polar residues" evidence="1">
    <location>
        <begin position="704"/>
        <end position="719"/>
    </location>
</feature>
<dbReference type="PANTHER" id="PTHR13992">
    <property type="entry name" value="NUCLEAR RECEPTOR CO-REPRESSOR RELATED NCOR"/>
    <property type="match status" value="1"/>
</dbReference>
<dbReference type="Gene3D" id="1.10.10.60">
    <property type="entry name" value="Homeodomain-like"/>
    <property type="match status" value="2"/>
</dbReference>
<feature type="region of interest" description="Disordered" evidence="1">
    <location>
        <begin position="1065"/>
        <end position="1106"/>
    </location>
</feature>
<feature type="compositionally biased region" description="Basic and acidic residues" evidence="1">
    <location>
        <begin position="871"/>
        <end position="880"/>
    </location>
</feature>
<dbReference type="Proteomes" id="UP000076154">
    <property type="component" value="Unassembled WGS sequence"/>
</dbReference>
<dbReference type="Pfam" id="PF00249">
    <property type="entry name" value="Myb_DNA-binding"/>
    <property type="match status" value="2"/>
</dbReference>
<feature type="compositionally biased region" description="Polar residues" evidence="1">
    <location>
        <begin position="1143"/>
        <end position="1159"/>
    </location>
</feature>
<feature type="compositionally biased region" description="Basic residues" evidence="1">
    <location>
        <begin position="970"/>
        <end position="979"/>
    </location>
</feature>
<dbReference type="GO" id="GO:0034967">
    <property type="term" value="C:Set3 complex"/>
    <property type="evidence" value="ECO:0007669"/>
    <property type="project" value="TreeGrafter"/>
</dbReference>
<dbReference type="EMBL" id="LUEZ02000009">
    <property type="protein sequence ID" value="RDB29981.1"/>
    <property type="molecule type" value="Genomic_DNA"/>
</dbReference>
<feature type="compositionally biased region" description="Basic and acidic residues" evidence="1">
    <location>
        <begin position="1072"/>
        <end position="1081"/>
    </location>
</feature>
<dbReference type="OrthoDB" id="10258692at2759"/>
<evidence type="ECO:0000313" key="4">
    <source>
        <dbReference type="Proteomes" id="UP000076154"/>
    </source>
</evidence>
<feature type="domain" description="SANT" evidence="2">
    <location>
        <begin position="1008"/>
        <end position="1059"/>
    </location>
</feature>
<proteinExistence type="predicted"/>
<dbReference type="AlphaFoldDB" id="A0A369K5T6"/>
<dbReference type="PANTHER" id="PTHR13992:SF39">
    <property type="entry name" value="SMRTER, ISOFORM G"/>
    <property type="match status" value="1"/>
</dbReference>
<dbReference type="CDD" id="cd00167">
    <property type="entry name" value="SANT"/>
    <property type="match status" value="2"/>
</dbReference>
<feature type="compositionally biased region" description="Polar residues" evidence="1">
    <location>
        <begin position="254"/>
        <end position="266"/>
    </location>
</feature>
<feature type="region of interest" description="Disordered" evidence="1">
    <location>
        <begin position="1136"/>
        <end position="1159"/>
    </location>
</feature>
<evidence type="ECO:0000313" key="3">
    <source>
        <dbReference type="EMBL" id="RDB29981.1"/>
    </source>
</evidence>
<dbReference type="InterPro" id="IPR009057">
    <property type="entry name" value="Homeodomain-like_sf"/>
</dbReference>
<evidence type="ECO:0000256" key="1">
    <source>
        <dbReference type="SAM" id="MobiDB-lite"/>
    </source>
</evidence>
<evidence type="ECO:0000259" key="2">
    <source>
        <dbReference type="PROSITE" id="PS51293"/>
    </source>
</evidence>
<feature type="region of interest" description="Disordered" evidence="1">
    <location>
        <begin position="22"/>
        <end position="98"/>
    </location>
</feature>
<sequence length="1265" mass="138016">MSAGGYDGPYMVSSYGTGDSWRAPVPGPSVYERPQHFIPRRRTPSPPPRRYMPYDSYYPHENNYRPNNYRPDEESIYYSRSPSPDRYAAHAPEPDPWDRSIPWQPPARASAWQDVSMAPASPTVSQGPKDHLLATRMFEPSDTWKQTHVIDSYSDFRTFDSMSPERRGRSPLPLGRGDSYRPAQTHTVFLHGLDIDHLSLDKHESRDYARPAAAVGLPAVGAVPSVDLKVPRTGLLALGAVLHGRRSLSRGSRPTNGTHRSTSGKTGSAIPGSSVKARWDRPTTVSVTLSNAKDRGAMPAAQPLQKSSWTRSASRSSIASTHVSDRDPSPPPKPVKPIEPQQPSTSPPTIKANVVKQEAATVTDVETQTPTSPNAVVLKSDVVPDVDAPKAAPVVATIPHLSSSSDVSKEKIQMAIESKAFTPASSLPSPKRTPVLRSDQSPLVNGTLCVAPLGVTSEDRNASPELAGVETLKDVSIAPPSDYATSSRLGSDLFHPTPPSPHDAKTGATLDTPPKPCNEADKPVRVEDEVSSRPVQTAIVSLPTPMPTPQLSTPEAAPIRESSPSPDILPEDIPSYDDAKTSAEALRIVVMTRLLCDRQTREELVNPVLMENRGIASHSYDPRPAGTSEEVMKEVTESNQFKMRMASFVGSTKASLVVRFRQRQALMEEKTKRLKEEYLTLQARWVAHCAALDEQSKPPAIETETVQPTGRTTRRSTASLGDAVRSDLEMEQIIASLGNDDATDPHHLSQRNLATIPDMISVTHGKVDYYFDDTNHAVENPSEYYAPHTGMHDWTEQEKEIFLDKFAAHPKQFGLIAEHLPNKTASQCVAYYYLHKKKVINFRKVISLYAPNKRKRKGTGKKKGNALLTDIRQHDAEVRDSGSSSRTGRAARGKKTMPPPSEPKKTVASRRRGAVQLEVTPSAGSETPTPEPETRSRRRRAVGGSASRTVSVSLEDAEEEAPSDIERPAKRVKRTRKVKPAAIVTEEPTTPEPKAVEESTTNRRKTQSAGAPWSDEDKDLFLALLAQHGSNFKRIAASMPNKTTVQVSNYYKANMIEMDLERVAAAAPRRSPTPEEPRKESSTSVFVVAPPASDSTAPPQVSLAPPQSVEVAKQTDVEMKSLPNRPSLGMVAAAVRKQHESKATASGSSTRALSPSQARSSYPIPSLAYSGPVHGTAPYISNPVPSSSYPQAQPVQYTYPTYSDPHYPPYGGQLPHQPMAHPFVTHDPAHPMASLPPIQTRENPYSILPGQGVPPSPSAPYHYSS</sequence>
<reference evidence="3" key="1">
    <citation type="submission" date="2018-04" db="EMBL/GenBank/DDBJ databases">
        <title>Whole genome sequencing of Hypsizygus marmoreus.</title>
        <authorList>
            <person name="Choi I.-G."/>
            <person name="Min B."/>
            <person name="Kim J.-G."/>
            <person name="Kim S."/>
            <person name="Oh Y.-L."/>
            <person name="Kong W.-S."/>
            <person name="Park H."/>
            <person name="Jeong J."/>
            <person name="Song E.-S."/>
        </authorList>
    </citation>
    <scope>NUCLEOTIDE SEQUENCE [LARGE SCALE GENOMIC DNA]</scope>
    <source>
        <strain evidence="3">51987-8</strain>
    </source>
</reference>
<feature type="domain" description="SANT" evidence="2">
    <location>
        <begin position="789"/>
        <end position="840"/>
    </location>
</feature>